<comment type="caution">
    <text evidence="2">The sequence shown here is derived from an EMBL/GenBank/DDBJ whole genome shotgun (WGS) entry which is preliminary data.</text>
</comment>
<dbReference type="EMBL" id="JAPWDV010000002">
    <property type="protein sequence ID" value="KAJ6219822.1"/>
    <property type="molecule type" value="Genomic_DNA"/>
</dbReference>
<keyword evidence="1" id="KW-0812">Transmembrane</keyword>
<keyword evidence="1" id="KW-1133">Transmembrane helix</keyword>
<feature type="transmembrane region" description="Helical" evidence="1">
    <location>
        <begin position="12"/>
        <end position="38"/>
    </location>
</feature>
<dbReference type="OMA" id="CCETLIN"/>
<sequence length="267" mass="30388">MSFKLRSMFYVLRCALFLLVAVVIMSIALLELIFAPMLALKYFLPSLNRHGFSDTELAFFYISCFIVQLLNFLASSSLFVHSLLTGYHEKWFAFDTFTLLSCSLSIALVVQQHITGIDRFRNTVERDIYLETARLGDQVCRRTGCRPTDIYIWHQQVQCCGWHSAADLAGIHSINDSSRLFDFCCHQSIASHGNAALCRLDSPHRFRQVCHLERTSFLSLRSVSLVSHPCSFTYSLFKVIIALAFTAGKKHSFIPQAEGLYSFYVPP</sequence>
<keyword evidence="1" id="KW-0472">Membrane</keyword>
<dbReference type="AlphaFoldDB" id="A0A9Q0M879"/>
<evidence type="ECO:0000313" key="3">
    <source>
        <dbReference type="Proteomes" id="UP001142055"/>
    </source>
</evidence>
<accession>A0A9Q0M879</accession>
<feature type="transmembrane region" description="Helical" evidence="1">
    <location>
        <begin position="92"/>
        <end position="110"/>
    </location>
</feature>
<reference evidence="2" key="1">
    <citation type="submission" date="2022-12" db="EMBL/GenBank/DDBJ databases">
        <title>Genome assemblies of Blomia tropicalis.</title>
        <authorList>
            <person name="Cui Y."/>
        </authorList>
    </citation>
    <scope>NUCLEOTIDE SEQUENCE</scope>
    <source>
        <tissue evidence="2">Adult mites</tissue>
    </source>
</reference>
<organism evidence="2 3">
    <name type="scientific">Blomia tropicalis</name>
    <name type="common">Mite</name>
    <dbReference type="NCBI Taxonomy" id="40697"/>
    <lineage>
        <taxon>Eukaryota</taxon>
        <taxon>Metazoa</taxon>
        <taxon>Ecdysozoa</taxon>
        <taxon>Arthropoda</taxon>
        <taxon>Chelicerata</taxon>
        <taxon>Arachnida</taxon>
        <taxon>Acari</taxon>
        <taxon>Acariformes</taxon>
        <taxon>Sarcoptiformes</taxon>
        <taxon>Astigmata</taxon>
        <taxon>Glycyphagoidea</taxon>
        <taxon>Echimyopodidae</taxon>
        <taxon>Blomia</taxon>
    </lineage>
</organism>
<evidence type="ECO:0000256" key="1">
    <source>
        <dbReference type="SAM" id="Phobius"/>
    </source>
</evidence>
<keyword evidence="3" id="KW-1185">Reference proteome</keyword>
<proteinExistence type="predicted"/>
<feature type="transmembrane region" description="Helical" evidence="1">
    <location>
        <begin position="58"/>
        <end position="80"/>
    </location>
</feature>
<gene>
    <name evidence="2" type="ORF">RDWZM_005634</name>
</gene>
<dbReference type="Proteomes" id="UP001142055">
    <property type="component" value="Chromosome 2"/>
</dbReference>
<protein>
    <submittedName>
        <fullName evidence="2">Uncharacterized protein</fullName>
    </submittedName>
</protein>
<name>A0A9Q0M879_BLOTA</name>
<evidence type="ECO:0000313" key="2">
    <source>
        <dbReference type="EMBL" id="KAJ6219822.1"/>
    </source>
</evidence>